<proteinExistence type="predicted"/>
<keyword evidence="3" id="KW-0418">Kinase</keyword>
<keyword evidence="2" id="KW-0479">Metal-binding</keyword>
<dbReference type="Gene3D" id="3.40.1190.20">
    <property type="match status" value="1"/>
</dbReference>
<dbReference type="SUPFAM" id="SSF53613">
    <property type="entry name" value="Ribokinase-like"/>
    <property type="match status" value="1"/>
</dbReference>
<evidence type="ECO:0000313" key="7">
    <source>
        <dbReference type="Proteomes" id="UP001054811"/>
    </source>
</evidence>
<evidence type="ECO:0000256" key="3">
    <source>
        <dbReference type="ARBA" id="ARBA00022777"/>
    </source>
</evidence>
<organism evidence="6 7">
    <name type="scientific">Microbacterium elymi</name>
    <dbReference type="NCBI Taxonomy" id="2909587"/>
    <lineage>
        <taxon>Bacteria</taxon>
        <taxon>Bacillati</taxon>
        <taxon>Actinomycetota</taxon>
        <taxon>Actinomycetes</taxon>
        <taxon>Micrococcales</taxon>
        <taxon>Microbacteriaceae</taxon>
        <taxon>Microbacterium</taxon>
    </lineage>
</organism>
<keyword evidence="5" id="KW-0324">Glycolysis</keyword>
<evidence type="ECO:0000256" key="2">
    <source>
        <dbReference type="ARBA" id="ARBA00022723"/>
    </source>
</evidence>
<accession>A0ABY5NMP1</accession>
<keyword evidence="4" id="KW-0460">Magnesium</keyword>
<evidence type="ECO:0000256" key="5">
    <source>
        <dbReference type="ARBA" id="ARBA00023152"/>
    </source>
</evidence>
<dbReference type="InterPro" id="IPR029056">
    <property type="entry name" value="Ribokinase-like"/>
</dbReference>
<protein>
    <submittedName>
        <fullName evidence="6">ADP-dependent glucokinase/phosphofructokinase</fullName>
    </submittedName>
</protein>
<reference evidence="6" key="1">
    <citation type="submission" date="2022-01" db="EMBL/GenBank/DDBJ databases">
        <title>Microbacterium eymi and Microbacterium rhizovicinus sp. nov., isolated from the rhizospheric soil of Elymus tsukushiensis, a plant native to the Dokdo Islands, Republic of Korea.</title>
        <authorList>
            <person name="Hwang Y.J."/>
        </authorList>
    </citation>
    <scope>NUCLEOTIDE SEQUENCE</scope>
    <source>
        <strain evidence="6">KUDC0405</strain>
    </source>
</reference>
<dbReference type="RefSeq" id="WP_259613080.1">
    <property type="nucleotide sequence ID" value="NZ_CP091139.2"/>
</dbReference>
<dbReference type="Pfam" id="PF04587">
    <property type="entry name" value="ADP_PFK_GK"/>
    <property type="match status" value="1"/>
</dbReference>
<evidence type="ECO:0000256" key="1">
    <source>
        <dbReference type="ARBA" id="ARBA00022679"/>
    </source>
</evidence>
<gene>
    <name evidence="6" type="ORF">L2X98_26240</name>
</gene>
<evidence type="ECO:0000313" key="6">
    <source>
        <dbReference type="EMBL" id="UUT36422.1"/>
    </source>
</evidence>
<dbReference type="Proteomes" id="UP001054811">
    <property type="component" value="Chromosome"/>
</dbReference>
<dbReference type="InterPro" id="IPR007666">
    <property type="entry name" value="ADP_PFK/GK"/>
</dbReference>
<evidence type="ECO:0000256" key="4">
    <source>
        <dbReference type="ARBA" id="ARBA00022842"/>
    </source>
</evidence>
<keyword evidence="1" id="KW-0808">Transferase</keyword>
<dbReference type="EMBL" id="CP091139">
    <property type="protein sequence ID" value="UUT36422.1"/>
    <property type="molecule type" value="Genomic_DNA"/>
</dbReference>
<keyword evidence="7" id="KW-1185">Reference proteome</keyword>
<sequence length="416" mass="45024">MQPAKRISTDAHSPSGPGRIVLGLGGTIDDEIVWDAQVLEGIAREHGIRIADCDPTLPIRDERSLACVILGFARERRGGERFVESPDVIARFAARHDKTVTLGGTCVRAALMMRTLGVRSTVHLVSIDVDFRRLYPKDCDYISSATSDGMHPHLIVQLPEHDRVALVDGEIEIEGPNRLIFTNDPPHVQMALSPDFAEAVRLAEWLLISGFNVMTDADVVKARLAEVQAAIEARTVPGVVMYEDAAFHDIRLHEIVRTRIAPAVDVYSMNEDELQSHLGRSVDLLDVASVARALRDIRVLVPGPTLIVHTRHWALAYGEDAARFTAALRGGTSAATARYAHGDRVTAEQVAAIAEGEPPAAHSRFAEEIVSQTGEPATCVPVRSISVERPTTIGLGDCFVGGFLAALAAAERIEAA</sequence>
<name>A0ABY5NMP1_9MICO</name>